<organism evidence="2 3">
    <name type="scientific">Alkalibacter saccharofermentans DSM 14828</name>
    <dbReference type="NCBI Taxonomy" id="1120975"/>
    <lineage>
        <taxon>Bacteria</taxon>
        <taxon>Bacillati</taxon>
        <taxon>Bacillota</taxon>
        <taxon>Clostridia</taxon>
        <taxon>Eubacteriales</taxon>
        <taxon>Eubacteriaceae</taxon>
        <taxon>Alkalibacter</taxon>
    </lineage>
</organism>
<evidence type="ECO:0000259" key="1">
    <source>
        <dbReference type="Pfam" id="PF12146"/>
    </source>
</evidence>
<protein>
    <recommendedName>
        <fullName evidence="1">Serine aminopeptidase S33 domain-containing protein</fullName>
    </recommendedName>
</protein>
<dbReference type="Gene3D" id="3.40.50.1820">
    <property type="entry name" value="alpha/beta hydrolase"/>
    <property type="match status" value="1"/>
</dbReference>
<dbReference type="STRING" id="1120975.SAMN02746064_00803"/>
<reference evidence="2 3" key="1">
    <citation type="submission" date="2016-11" db="EMBL/GenBank/DDBJ databases">
        <authorList>
            <person name="Jaros S."/>
            <person name="Januszkiewicz K."/>
            <person name="Wedrychowicz H."/>
        </authorList>
    </citation>
    <scope>NUCLEOTIDE SEQUENCE [LARGE SCALE GENOMIC DNA]</scope>
    <source>
        <strain evidence="2 3">DSM 14828</strain>
    </source>
</reference>
<accession>A0A1M4URN8</accession>
<dbReference type="EMBL" id="FQTU01000004">
    <property type="protein sequence ID" value="SHE59328.1"/>
    <property type="molecule type" value="Genomic_DNA"/>
</dbReference>
<name>A0A1M4URN8_9FIRM</name>
<dbReference type="PANTHER" id="PTHR43265">
    <property type="entry name" value="ESTERASE ESTD"/>
    <property type="match status" value="1"/>
</dbReference>
<dbReference type="GO" id="GO:0052689">
    <property type="term" value="F:carboxylic ester hydrolase activity"/>
    <property type="evidence" value="ECO:0007669"/>
    <property type="project" value="TreeGrafter"/>
</dbReference>
<keyword evidence="3" id="KW-1185">Reference proteome</keyword>
<feature type="domain" description="Serine aminopeptidase S33" evidence="1">
    <location>
        <begin position="58"/>
        <end position="273"/>
    </location>
</feature>
<dbReference type="PANTHER" id="PTHR43265:SF1">
    <property type="entry name" value="ESTERASE ESTD"/>
    <property type="match status" value="1"/>
</dbReference>
<sequence>MMMSYREENVAIQGKYQLQGTLEIPIGEGPFDAVLVIAGSGSGDRDGNFKAGKLFPNIYKNVANYISSLGFITLRVDKRGCGESSGNFLETGLFDLVDDILSSIEYLKNHPLVEKVILLGHSEGATLIAAANARCPVDGLVFLSGGAESLPDALVRQRELAKNEIVNMKGFKGIITRLLKVDEKVEKQAKKLNDKIMASNKDVIKYQFQKINAKWFREHYQYDVFEDLKKVECPSLAINGDKDIQITPDKAHDLSSYVKGPACTHVIENMDHLLKEVDKEAPILSAAKAYKENQDKPMHPVLELRLKEWLEMYYPNEVIGGSHEVE</sequence>
<evidence type="ECO:0000313" key="2">
    <source>
        <dbReference type="EMBL" id="SHE59328.1"/>
    </source>
</evidence>
<proteinExistence type="predicted"/>
<dbReference type="SUPFAM" id="SSF53474">
    <property type="entry name" value="alpha/beta-Hydrolases"/>
    <property type="match status" value="1"/>
</dbReference>
<dbReference type="RefSeq" id="WP_242945338.1">
    <property type="nucleotide sequence ID" value="NZ_FQTU01000004.1"/>
</dbReference>
<gene>
    <name evidence="2" type="ORF">SAMN02746064_00803</name>
</gene>
<dbReference type="Proteomes" id="UP000184251">
    <property type="component" value="Unassembled WGS sequence"/>
</dbReference>
<dbReference type="InterPro" id="IPR022742">
    <property type="entry name" value="Hydrolase_4"/>
</dbReference>
<dbReference type="InterPro" id="IPR029058">
    <property type="entry name" value="AB_hydrolase_fold"/>
</dbReference>
<dbReference type="Pfam" id="PF12146">
    <property type="entry name" value="Hydrolase_4"/>
    <property type="match status" value="1"/>
</dbReference>
<dbReference type="AlphaFoldDB" id="A0A1M4URN8"/>
<evidence type="ECO:0000313" key="3">
    <source>
        <dbReference type="Proteomes" id="UP000184251"/>
    </source>
</evidence>
<dbReference type="InterPro" id="IPR053145">
    <property type="entry name" value="AB_hydrolase_Est10"/>
</dbReference>